<sequence>MFPLYPTRLWRNACQLQVIGQTRQASSKRWQARQQKDQFTREATVQGLKSRAAFKLLQIDEKYRIFKGGQTVVDLGYAPGSWSQVAASRTHPYGRVLGVDIIPAQPPKGVSTIQGNFLAPEIQTYIRDFLRSPDRGRPRQPDFLQDSSVSLLEPNSDSECTVGAEETSNGVDKILERTVDVVLSDMSAPWYQTSGFWKRSLSAPYNRMMNTSGVSFRDHAGSMDLCHAALRFSSDVLKEGGHFVCKFYQGAEDKELEQQLKELFKKVHRLKPESSRSESKEAFFVGLERKS</sequence>
<keyword evidence="4" id="KW-0808">Transferase</keyword>
<evidence type="ECO:0000256" key="5">
    <source>
        <dbReference type="ARBA" id="ARBA00022691"/>
    </source>
</evidence>
<dbReference type="HAMAP" id="MF_01547">
    <property type="entry name" value="RNA_methyltr_E"/>
    <property type="match status" value="1"/>
</dbReference>
<keyword evidence="10" id="KW-1185">Reference proteome</keyword>
<dbReference type="GO" id="GO:0005739">
    <property type="term" value="C:mitochondrion"/>
    <property type="evidence" value="ECO:0007669"/>
    <property type="project" value="TreeGrafter"/>
</dbReference>
<dbReference type="PIRSF" id="PIRSF005461">
    <property type="entry name" value="23S_rRNA_mtase"/>
    <property type="match status" value="1"/>
</dbReference>
<feature type="active site" description="Proton acceptor" evidence="7">
    <location>
        <position position="246"/>
    </location>
</feature>
<organism evidence="9 10">
    <name type="scientific">Penicillium bovifimosum</name>
    <dbReference type="NCBI Taxonomy" id="126998"/>
    <lineage>
        <taxon>Eukaryota</taxon>
        <taxon>Fungi</taxon>
        <taxon>Dikarya</taxon>
        <taxon>Ascomycota</taxon>
        <taxon>Pezizomycotina</taxon>
        <taxon>Eurotiomycetes</taxon>
        <taxon>Eurotiomycetidae</taxon>
        <taxon>Eurotiales</taxon>
        <taxon>Aspergillaceae</taxon>
        <taxon>Penicillium</taxon>
    </lineage>
</organism>
<evidence type="ECO:0000313" key="10">
    <source>
        <dbReference type="Proteomes" id="UP001149079"/>
    </source>
</evidence>
<dbReference type="InterPro" id="IPR050082">
    <property type="entry name" value="RNA_methyltr_RlmE"/>
</dbReference>
<dbReference type="EMBL" id="JAPQKL010000007">
    <property type="protein sequence ID" value="KAJ5121194.1"/>
    <property type="molecule type" value="Genomic_DNA"/>
</dbReference>
<feature type="domain" description="Ribosomal RNA methyltransferase FtsJ" evidence="8">
    <location>
        <begin position="49"/>
        <end position="288"/>
    </location>
</feature>
<dbReference type="Pfam" id="PF01728">
    <property type="entry name" value="FtsJ"/>
    <property type="match status" value="1"/>
</dbReference>
<comment type="similarity">
    <text evidence="1">Belongs to the class I-like SAM-binding methyltransferase superfamily. RNA methyltransferase RlmE family.</text>
</comment>
<keyword evidence="2" id="KW-0698">rRNA processing</keyword>
<keyword evidence="3" id="KW-0489">Methyltransferase</keyword>
<dbReference type="PANTHER" id="PTHR10920">
    <property type="entry name" value="RIBOSOMAL RNA METHYLTRANSFERASE"/>
    <property type="match status" value="1"/>
</dbReference>
<reference evidence="9" key="1">
    <citation type="submission" date="2022-11" db="EMBL/GenBank/DDBJ databases">
        <authorList>
            <person name="Petersen C."/>
        </authorList>
    </citation>
    <scope>NUCLEOTIDE SEQUENCE</scope>
    <source>
        <strain evidence="9">IBT 22155</strain>
    </source>
</reference>
<dbReference type="AlphaFoldDB" id="A0A9W9KVF0"/>
<protein>
    <recommendedName>
        <fullName evidence="6">rRNA methyltransferase 2, mitochondrial</fullName>
    </recommendedName>
</protein>
<evidence type="ECO:0000313" key="9">
    <source>
        <dbReference type="EMBL" id="KAJ5121194.1"/>
    </source>
</evidence>
<keyword evidence="5 7" id="KW-0949">S-adenosyl-L-methionine</keyword>
<dbReference type="InterPro" id="IPR029063">
    <property type="entry name" value="SAM-dependent_MTases_sf"/>
</dbReference>
<evidence type="ECO:0000256" key="7">
    <source>
        <dbReference type="PIRSR" id="PIRSR005461-1"/>
    </source>
</evidence>
<reference evidence="9" key="2">
    <citation type="journal article" date="2023" name="IMA Fungus">
        <title>Comparative genomic study of the Penicillium genus elucidates a diverse pangenome and 15 lateral gene transfer events.</title>
        <authorList>
            <person name="Petersen C."/>
            <person name="Sorensen T."/>
            <person name="Nielsen M.R."/>
            <person name="Sondergaard T.E."/>
            <person name="Sorensen J.L."/>
            <person name="Fitzpatrick D.A."/>
            <person name="Frisvad J.C."/>
            <person name="Nielsen K.L."/>
        </authorList>
    </citation>
    <scope>NUCLEOTIDE SEQUENCE</scope>
    <source>
        <strain evidence="9">IBT 22155</strain>
    </source>
</reference>
<comment type="caution">
    <text evidence="9">The sequence shown here is derived from an EMBL/GenBank/DDBJ whole genome shotgun (WGS) entry which is preliminary data.</text>
</comment>
<dbReference type="PANTHER" id="PTHR10920:SF18">
    <property type="entry name" value="RRNA METHYLTRANSFERASE 2, MITOCHONDRIAL"/>
    <property type="match status" value="1"/>
</dbReference>
<evidence type="ECO:0000256" key="4">
    <source>
        <dbReference type="ARBA" id="ARBA00022679"/>
    </source>
</evidence>
<dbReference type="GO" id="GO:0008650">
    <property type="term" value="F:rRNA (uridine-2'-O-)-methyltransferase activity"/>
    <property type="evidence" value="ECO:0007669"/>
    <property type="project" value="TreeGrafter"/>
</dbReference>
<evidence type="ECO:0000256" key="2">
    <source>
        <dbReference type="ARBA" id="ARBA00022552"/>
    </source>
</evidence>
<evidence type="ECO:0000256" key="6">
    <source>
        <dbReference type="ARBA" id="ARBA00041184"/>
    </source>
</evidence>
<proteinExistence type="inferred from homology"/>
<accession>A0A9W9KVF0</accession>
<evidence type="ECO:0000256" key="1">
    <source>
        <dbReference type="ARBA" id="ARBA00009258"/>
    </source>
</evidence>
<dbReference type="GeneID" id="81409069"/>
<dbReference type="Proteomes" id="UP001149079">
    <property type="component" value="Unassembled WGS sequence"/>
</dbReference>
<dbReference type="OrthoDB" id="20105at2759"/>
<dbReference type="InterPro" id="IPR002877">
    <property type="entry name" value="RNA_MeTrfase_FtsJ_dom"/>
</dbReference>
<dbReference type="Gene3D" id="3.40.50.150">
    <property type="entry name" value="Vaccinia Virus protein VP39"/>
    <property type="match status" value="1"/>
</dbReference>
<dbReference type="InterPro" id="IPR015507">
    <property type="entry name" value="rRNA-MeTfrase_E"/>
</dbReference>
<dbReference type="SUPFAM" id="SSF53335">
    <property type="entry name" value="S-adenosyl-L-methionine-dependent methyltransferases"/>
    <property type="match status" value="1"/>
</dbReference>
<dbReference type="RefSeq" id="XP_056517698.1">
    <property type="nucleotide sequence ID" value="XM_056669899.1"/>
</dbReference>
<gene>
    <name evidence="9" type="ORF">N7515_009155</name>
</gene>
<evidence type="ECO:0000259" key="8">
    <source>
        <dbReference type="Pfam" id="PF01728"/>
    </source>
</evidence>
<evidence type="ECO:0000256" key="3">
    <source>
        <dbReference type="ARBA" id="ARBA00022603"/>
    </source>
</evidence>
<name>A0A9W9KVF0_9EURO</name>